<evidence type="ECO:0000313" key="2">
    <source>
        <dbReference type="RefSeq" id="XP_056847464.1"/>
    </source>
</evidence>
<dbReference type="CDD" id="cd09272">
    <property type="entry name" value="RNase_HI_RT_Ty1"/>
    <property type="match status" value="1"/>
</dbReference>
<dbReference type="PANTHER" id="PTHR11439">
    <property type="entry name" value="GAG-POL-RELATED RETROTRANSPOSON"/>
    <property type="match status" value="1"/>
</dbReference>
<proteinExistence type="predicted"/>
<accession>A0A9W3C7K9</accession>
<name>A0A9W3C7K9_RAPSA</name>
<dbReference type="RefSeq" id="XP_056847464.1">
    <property type="nucleotide sequence ID" value="XM_056991484.1"/>
</dbReference>
<dbReference type="Proteomes" id="UP000504610">
    <property type="component" value="Chromosome 7"/>
</dbReference>
<dbReference type="PANTHER" id="PTHR11439:SF491">
    <property type="entry name" value="INTEGRASE CATALYTIC DOMAIN-CONTAINING PROTEIN"/>
    <property type="match status" value="1"/>
</dbReference>
<reference evidence="1" key="1">
    <citation type="journal article" date="2019" name="Database">
        <title>The radish genome database (RadishGD): an integrated information resource for radish genomics.</title>
        <authorList>
            <person name="Yu H.J."/>
            <person name="Baek S."/>
            <person name="Lee Y.J."/>
            <person name="Cho A."/>
            <person name="Mun J.H."/>
        </authorList>
    </citation>
    <scope>NUCLEOTIDE SEQUENCE [LARGE SCALE GENOMIC DNA]</scope>
    <source>
        <strain evidence="1">cv. WK10039</strain>
    </source>
</reference>
<keyword evidence="1" id="KW-1185">Reference proteome</keyword>
<dbReference type="GeneID" id="130498120"/>
<protein>
    <submittedName>
        <fullName evidence="2">Secreted RxLR effector protein 161-like</fullName>
    </submittedName>
</protein>
<organism evidence="1 2">
    <name type="scientific">Raphanus sativus</name>
    <name type="common">Radish</name>
    <name type="synonym">Raphanus raphanistrum var. sativus</name>
    <dbReference type="NCBI Taxonomy" id="3726"/>
    <lineage>
        <taxon>Eukaryota</taxon>
        <taxon>Viridiplantae</taxon>
        <taxon>Streptophyta</taxon>
        <taxon>Embryophyta</taxon>
        <taxon>Tracheophyta</taxon>
        <taxon>Spermatophyta</taxon>
        <taxon>Magnoliopsida</taxon>
        <taxon>eudicotyledons</taxon>
        <taxon>Gunneridae</taxon>
        <taxon>Pentapetalae</taxon>
        <taxon>rosids</taxon>
        <taxon>malvids</taxon>
        <taxon>Brassicales</taxon>
        <taxon>Brassicaceae</taxon>
        <taxon>Brassiceae</taxon>
        <taxon>Raphanus</taxon>
    </lineage>
</organism>
<dbReference type="InterPro" id="IPR043502">
    <property type="entry name" value="DNA/RNA_pol_sf"/>
</dbReference>
<dbReference type="KEGG" id="rsz:130498120"/>
<reference evidence="2" key="2">
    <citation type="submission" date="2025-08" db="UniProtKB">
        <authorList>
            <consortium name="RefSeq"/>
        </authorList>
    </citation>
    <scope>IDENTIFICATION</scope>
    <source>
        <tissue evidence="2">Leaf</tissue>
    </source>
</reference>
<dbReference type="OrthoDB" id="1104302at2759"/>
<dbReference type="SUPFAM" id="SSF56672">
    <property type="entry name" value="DNA/RNA polymerases"/>
    <property type="match status" value="1"/>
</dbReference>
<dbReference type="AlphaFoldDB" id="A0A9W3C7K9"/>
<evidence type="ECO:0000313" key="1">
    <source>
        <dbReference type="Proteomes" id="UP000504610"/>
    </source>
</evidence>
<gene>
    <name evidence="2" type="primary">LOC130498120</name>
</gene>
<sequence length="254" mass="28714">MVESKAVVTPIGPQFKLKSLTKEEEYEETRFMNVIPYASAVGSLMYAMVGSRPDLCFAVGLISRYMSKPGRQHWEAVKWVMRYLKGALGSDLMFTKGEDFKVRGFCDADYATDLDRRRSVTGYKFQVGGNTISWRSGLQHIVALSTTESEYMALAEAFKEALWLKGFVSELGFKQDDVRVFSDSQSAIHLAKNGGFHERTKHIDTRLHFMRDIIEAGDVTVHKIHTSINPADFLTKRVPGQKFESCLEIVKVLP</sequence>